<proteinExistence type="predicted"/>
<evidence type="ECO:0000313" key="3">
    <source>
        <dbReference type="Proteomes" id="UP000004367"/>
    </source>
</evidence>
<dbReference type="Pfam" id="PF13490">
    <property type="entry name" value="zf-HC2"/>
    <property type="match status" value="1"/>
</dbReference>
<gene>
    <name evidence="2" type="primary">rsrA</name>
    <name evidence="2" type="ORF">MOPEL_073_00800</name>
</gene>
<dbReference type="NCBIfam" id="TIGR03988">
    <property type="entry name" value="antisig_RsrA"/>
    <property type="match status" value="1"/>
</dbReference>
<dbReference type="InterPro" id="IPR024020">
    <property type="entry name" value="Anit_sigma_mycothiol_RsrA"/>
</dbReference>
<protein>
    <submittedName>
        <fullName evidence="2">Anti-sigma factor</fullName>
    </submittedName>
</protein>
<accession>H5URT2</accession>
<dbReference type="AlphaFoldDB" id="H5URT2"/>
<dbReference type="EMBL" id="BAFE01000052">
    <property type="protein sequence ID" value="GAB48440.1"/>
    <property type="molecule type" value="Genomic_DNA"/>
</dbReference>
<organism evidence="2 3">
    <name type="scientific">Mobilicoccus pelagius NBRC 104925</name>
    <dbReference type="NCBI Taxonomy" id="1089455"/>
    <lineage>
        <taxon>Bacteria</taxon>
        <taxon>Bacillati</taxon>
        <taxon>Actinomycetota</taxon>
        <taxon>Actinomycetes</taxon>
        <taxon>Micrococcales</taxon>
        <taxon>Dermatophilaceae</taxon>
        <taxon>Mobilicoccus</taxon>
    </lineage>
</organism>
<keyword evidence="3" id="KW-1185">Reference proteome</keyword>
<dbReference type="Proteomes" id="UP000004367">
    <property type="component" value="Unassembled WGS sequence"/>
</dbReference>
<name>H5URT2_9MICO</name>
<dbReference type="RefSeq" id="WP_009482338.1">
    <property type="nucleotide sequence ID" value="NZ_BAFE01000052.1"/>
</dbReference>
<dbReference type="InterPro" id="IPR027383">
    <property type="entry name" value="Znf_put"/>
</dbReference>
<dbReference type="STRING" id="1089455.MOPEL_073_00800"/>
<dbReference type="OrthoDB" id="3267840at2"/>
<reference evidence="2 3" key="1">
    <citation type="submission" date="2012-02" db="EMBL/GenBank/DDBJ databases">
        <title>Whole genome shotgun sequence of Mobilicoccus pelagius NBRC 104925.</title>
        <authorList>
            <person name="Yoshida Y."/>
            <person name="Hosoyama A."/>
            <person name="Tsuchikane K."/>
            <person name="Katsumata H."/>
            <person name="Yamazaki S."/>
            <person name="Fujita N."/>
        </authorList>
    </citation>
    <scope>NUCLEOTIDE SEQUENCE [LARGE SCALE GENOMIC DNA]</scope>
    <source>
        <strain evidence="2 3">NBRC 104925</strain>
    </source>
</reference>
<evidence type="ECO:0000259" key="1">
    <source>
        <dbReference type="Pfam" id="PF13490"/>
    </source>
</evidence>
<comment type="caution">
    <text evidence="2">The sequence shown here is derived from an EMBL/GenBank/DDBJ whole genome shotgun (WGS) entry which is preliminary data.</text>
</comment>
<dbReference type="eggNOG" id="COG5662">
    <property type="taxonomic scope" value="Bacteria"/>
</dbReference>
<evidence type="ECO:0000313" key="2">
    <source>
        <dbReference type="EMBL" id="GAB48440.1"/>
    </source>
</evidence>
<sequence>MADADTHPTDCSEVRLRVFEYIDAEMDAGDCERLKTHLDECGACMSEYERDLVLKALVRRSCACQPAPRTLRMQIMARITTFGLTREDAPRAD</sequence>
<feature type="domain" description="Putative zinc-finger" evidence="1">
    <location>
        <begin position="11"/>
        <end position="44"/>
    </location>
</feature>